<dbReference type="PANTHER" id="PTHR14978">
    <property type="entry name" value="BETA-CATENIN-LIKE PROTEIN 1 NUCLEAR ASSOCIATED PROTEIN"/>
    <property type="match status" value="1"/>
</dbReference>
<dbReference type="Pfam" id="PF08216">
    <property type="entry name" value="CTNNBL"/>
    <property type="match status" value="1"/>
</dbReference>
<dbReference type="Proteomes" id="UP000245591">
    <property type="component" value="Unassembled WGS sequence"/>
</dbReference>
<evidence type="ECO:0000256" key="7">
    <source>
        <dbReference type="ARBA" id="ARBA00022989"/>
    </source>
</evidence>
<dbReference type="Pfam" id="PF01544">
    <property type="entry name" value="CorA"/>
    <property type="match status" value="1"/>
</dbReference>
<dbReference type="SUPFAM" id="SSF48371">
    <property type="entry name" value="ARM repeat"/>
    <property type="match status" value="1"/>
</dbReference>
<keyword evidence="6" id="KW-0677">Repeat</keyword>
<dbReference type="InterPro" id="IPR045863">
    <property type="entry name" value="CorA_TM1_TM2"/>
</dbReference>
<accession>A0A2U1JDF6</accession>
<dbReference type="EMBL" id="MBFU01000038">
    <property type="protein sequence ID" value="PWA03003.1"/>
    <property type="molecule type" value="Genomic_DNA"/>
</dbReference>
<dbReference type="Gene3D" id="1.20.58.340">
    <property type="entry name" value="Magnesium transport protein CorA, transmembrane region"/>
    <property type="match status" value="2"/>
</dbReference>
<evidence type="ECO:0000256" key="10">
    <source>
        <dbReference type="ARBA" id="ARBA00023242"/>
    </source>
</evidence>
<dbReference type="InterPro" id="IPR002523">
    <property type="entry name" value="MgTranspt_CorA/ZnTranspt_ZntB"/>
</dbReference>
<feature type="compositionally biased region" description="Polar residues" evidence="11">
    <location>
        <begin position="255"/>
        <end position="267"/>
    </location>
</feature>
<dbReference type="GO" id="GO:0016020">
    <property type="term" value="C:membrane"/>
    <property type="evidence" value="ECO:0007669"/>
    <property type="project" value="UniProtKB-SubCell"/>
</dbReference>
<evidence type="ECO:0000256" key="9">
    <source>
        <dbReference type="ARBA" id="ARBA00023136"/>
    </source>
</evidence>
<dbReference type="InterPro" id="IPR011989">
    <property type="entry name" value="ARM-like"/>
</dbReference>
<protein>
    <recommendedName>
        <fullName evidence="12">Beta-catenin-like protein 1 N-terminal domain-containing protein</fullName>
    </recommendedName>
</protein>
<evidence type="ECO:0000256" key="2">
    <source>
        <dbReference type="ARBA" id="ARBA00004141"/>
    </source>
</evidence>
<evidence type="ECO:0000313" key="13">
    <source>
        <dbReference type="EMBL" id="PWA03003.1"/>
    </source>
</evidence>
<evidence type="ECO:0000259" key="12">
    <source>
        <dbReference type="SMART" id="SM01156"/>
    </source>
</evidence>
<dbReference type="InterPro" id="IPR044089">
    <property type="entry name" value="Alr1-like"/>
</dbReference>
<dbReference type="SUPFAM" id="SSF141678">
    <property type="entry name" value="MAL13P1.257-like"/>
    <property type="match status" value="1"/>
</dbReference>
<dbReference type="SUPFAM" id="SSF143865">
    <property type="entry name" value="CorA soluble domain-like"/>
    <property type="match status" value="1"/>
</dbReference>
<feature type="region of interest" description="Disordered" evidence="11">
    <location>
        <begin position="253"/>
        <end position="297"/>
    </location>
</feature>
<dbReference type="InterPro" id="IPR013180">
    <property type="entry name" value="CTNNBL1_N"/>
</dbReference>
<name>A0A2U1JDF6_SMIAN</name>
<proteinExistence type="inferred from homology"/>
<keyword evidence="7" id="KW-1133">Transmembrane helix</keyword>
<keyword evidence="5" id="KW-0812">Transmembrane</keyword>
<dbReference type="InterPro" id="IPR045861">
    <property type="entry name" value="CorA_cytoplasmic_dom"/>
</dbReference>
<feature type="compositionally biased region" description="Basic and acidic residues" evidence="11">
    <location>
        <begin position="269"/>
        <end position="279"/>
    </location>
</feature>
<organism evidence="13 14">
    <name type="scientific">Smittium angustum</name>
    <dbReference type="NCBI Taxonomy" id="133377"/>
    <lineage>
        <taxon>Eukaryota</taxon>
        <taxon>Fungi</taxon>
        <taxon>Fungi incertae sedis</taxon>
        <taxon>Zoopagomycota</taxon>
        <taxon>Kickxellomycotina</taxon>
        <taxon>Harpellomycetes</taxon>
        <taxon>Harpellales</taxon>
        <taxon>Legeriomycetaceae</taxon>
        <taxon>Smittium</taxon>
    </lineage>
</organism>
<dbReference type="InterPro" id="IPR039678">
    <property type="entry name" value="CTNNBL1"/>
</dbReference>
<gene>
    <name evidence="13" type="ORF">BB558_000840</name>
</gene>
<dbReference type="SMART" id="SM01156">
    <property type="entry name" value="DUF1716"/>
    <property type="match status" value="1"/>
</dbReference>
<keyword evidence="4" id="KW-0597">Phosphoprotein</keyword>
<comment type="caution">
    <text evidence="13">The sequence shown here is derived from an EMBL/GenBank/DDBJ whole genome shotgun (WGS) entry which is preliminary data.</text>
</comment>
<dbReference type="CDD" id="cd12829">
    <property type="entry name" value="Alr1p-like"/>
    <property type="match status" value="1"/>
</dbReference>
<dbReference type="InterPro" id="IPR008584">
    <property type="entry name" value="CXXC_Zn-binding_euk"/>
</dbReference>
<comment type="subcellular location">
    <subcellularLocation>
        <location evidence="2">Membrane</location>
        <topology evidence="2">Multi-pass membrane protein</topology>
    </subcellularLocation>
    <subcellularLocation>
        <location evidence="1">Nucleus</location>
    </subcellularLocation>
</comment>
<evidence type="ECO:0000256" key="6">
    <source>
        <dbReference type="ARBA" id="ARBA00022737"/>
    </source>
</evidence>
<keyword evidence="10" id="KW-0539">Nucleus</keyword>
<feature type="compositionally biased region" description="Polar residues" evidence="11">
    <location>
        <begin position="103"/>
        <end position="126"/>
    </location>
</feature>
<keyword evidence="9" id="KW-0472">Membrane</keyword>
<dbReference type="SUPFAM" id="SSF144083">
    <property type="entry name" value="Magnesium transport protein CorA, transmembrane region"/>
    <property type="match status" value="1"/>
</dbReference>
<dbReference type="Gene3D" id="1.25.10.10">
    <property type="entry name" value="Leucine-rich Repeat Variant"/>
    <property type="match status" value="1"/>
</dbReference>
<evidence type="ECO:0000256" key="11">
    <source>
        <dbReference type="SAM" id="MobiDB-lite"/>
    </source>
</evidence>
<feature type="domain" description="Beta-catenin-like protein 1 N-terminal" evidence="12">
    <location>
        <begin position="881"/>
        <end position="987"/>
    </location>
</feature>
<comment type="similarity">
    <text evidence="3">Belongs to the CorA metal ion transporter (MIT) (TC 1.A.35) family.</text>
</comment>
<dbReference type="GO" id="GO:0005681">
    <property type="term" value="C:spliceosomal complex"/>
    <property type="evidence" value="ECO:0007669"/>
    <property type="project" value="TreeGrafter"/>
</dbReference>
<dbReference type="InterPro" id="IPR016024">
    <property type="entry name" value="ARM-type_fold"/>
</dbReference>
<feature type="compositionally biased region" description="Basic and acidic residues" evidence="11">
    <location>
        <begin position="855"/>
        <end position="865"/>
    </location>
</feature>
<keyword evidence="8" id="KW-0175">Coiled coil</keyword>
<dbReference type="GO" id="GO:0015095">
    <property type="term" value="F:magnesium ion transmembrane transporter activity"/>
    <property type="evidence" value="ECO:0007669"/>
    <property type="project" value="InterPro"/>
</dbReference>
<evidence type="ECO:0000256" key="5">
    <source>
        <dbReference type="ARBA" id="ARBA00022692"/>
    </source>
</evidence>
<dbReference type="PANTHER" id="PTHR14978:SF0">
    <property type="entry name" value="BETA-CATENIN-LIKE PROTEIN 1"/>
    <property type="match status" value="1"/>
</dbReference>
<sequence>MDRQKSYTYFEGEAPSTNFDPEGRLTPLTTFNLDLPFDSHTAAGPSNFDSNTFQSYRNLRGLEKQNSDAPATISYNLQAQEYDLKELQSLFAQKHTPIHKPPSSINLNNQGTLNEKVSSSKSDTPQNKLNNLFRKGSTASKYPNNNKSIDLGSEPAGEKLMFYSSCTGPVYGSSLYNFCDSDVTFSDLVLGARTNLSINQITTLKTEKESAPSTVSQPIPKTKDHNDIHTDTLKKFAVKNNFEKKFFIETEESSIHNATSPESNSVKDSGIDSHDEKTNLKPTPLGRKRTDNSNTNIQTHKDHDHLFWLNIKNPTFEEMDIISKVFHIHPLTVEDILSPEIAHEKVDTFGDYVFITYSAIDYYSSQNPNSESKVNYTNIQSTPYFIIVKNSCVLSFHTDGHDDHIDDTLIRLNNLTSSGHDYMLTPSYITYAIIDLITDEIGPTARLTELEVDAIDELVLILSSKEHNDILLRLGTTRRRILSLFRLIQGKPSVVKSVSREINKKIKNSEDQLAQAINRLNSRNLVLKQEHSNSPRVRPRIISSSHIRPDADPLEALNDGSTTEQNENVSINQLNEEIVALRKTIHSLNEVLWSYNDVGDHINYLVSVCSQSELILARTHTNYMGKLSLELASASEDIGVLANNLTIIGVISTPFMIVGGLFGMNVKVPWQGDTHDTLAAFYSIVAFCSKISLKIKAELENVTDLRPSSNQFEWHFKLSRGDAESCYVEHDGKFGMLGHGTNEIRMRLRCQVVEELRTMSVAIVEGPFAYKNEDSNKFSQIAVLDCRGIEPVEFNPQGEWEAFGVESGLKFDSIDMTDSEWVDYDEKDQSSSLQKISKRQLERGYQVPDSGIEGSDERPSKQMKETDDDYEEDDRFFMDGLTKTEKNVFDWVDQVDNIEQVGKDSAKRTILKLEKAISKNTELRLRYPNDPQKFIDSEADLDESILELQNLSTQVLDTFPIVLELGVIDSLVNLMTHENKDIVLDVIQVVGEWTAEDLFEENDTDESSSNVLLCQQVVQRIVEELKNQGYFQSLGSALRNMNENASSEIVESEREGVNKILNIIENVSSINTSLLAPICIDMKLVPFLLCRISKNFLDKSESKLSRVDSNQQYSAEILSILVQLEPKTISMVTEPLNNGSNGIDIILECMSKYRKMDPLDSTEFEYVESLFNILLSISLDSKDAKKKIVESEGIELLCLMLKEQNFARVLALKLIDFLITPIDVLGDDSLETEIVERVLSGDGYTYLCKALMKKNIKNLKKYPEFSTIQDQYRVTSILSWMFRLTKPNTKLRWILLSKFISNENSSIGVQTACKSRLDRLVEIHLFYSEAVQNQEDLVVEDALFGLYLIDMVLVLIAINDEFARNHIKKQSTSISRS</sequence>
<evidence type="ECO:0000256" key="3">
    <source>
        <dbReference type="ARBA" id="ARBA00009765"/>
    </source>
</evidence>
<reference evidence="13 14" key="1">
    <citation type="journal article" date="2018" name="MBio">
        <title>Comparative Genomics Reveals the Core Gene Toolbox for the Fungus-Insect Symbiosis.</title>
        <authorList>
            <person name="Wang Y."/>
            <person name="Stata M."/>
            <person name="Wang W."/>
            <person name="Stajich J.E."/>
            <person name="White M.M."/>
            <person name="Moncalvo J.M."/>
        </authorList>
    </citation>
    <scope>NUCLEOTIDE SEQUENCE [LARGE SCALE GENOMIC DNA]</scope>
    <source>
        <strain evidence="13 14">AUS-126-30</strain>
    </source>
</reference>
<evidence type="ECO:0000256" key="8">
    <source>
        <dbReference type="ARBA" id="ARBA00023054"/>
    </source>
</evidence>
<keyword evidence="14" id="KW-1185">Reference proteome</keyword>
<evidence type="ECO:0000256" key="1">
    <source>
        <dbReference type="ARBA" id="ARBA00004123"/>
    </source>
</evidence>
<evidence type="ECO:0000256" key="4">
    <source>
        <dbReference type="ARBA" id="ARBA00022553"/>
    </source>
</evidence>
<feature type="region of interest" description="Disordered" evidence="11">
    <location>
        <begin position="1"/>
        <end position="20"/>
    </location>
</feature>
<dbReference type="Pfam" id="PF05907">
    <property type="entry name" value="CXXC_Zn-b_euk"/>
    <property type="match status" value="1"/>
</dbReference>
<feature type="region of interest" description="Disordered" evidence="11">
    <location>
        <begin position="833"/>
        <end position="871"/>
    </location>
</feature>
<evidence type="ECO:0000313" key="14">
    <source>
        <dbReference type="Proteomes" id="UP000245591"/>
    </source>
</evidence>
<dbReference type="Gene3D" id="3.30.460.20">
    <property type="entry name" value="CorA soluble domain-like"/>
    <property type="match status" value="1"/>
</dbReference>
<feature type="region of interest" description="Disordered" evidence="11">
    <location>
        <begin position="98"/>
        <end position="126"/>
    </location>
</feature>